<reference evidence="2" key="1">
    <citation type="submission" date="2023-07" db="EMBL/GenBank/DDBJ databases">
        <authorList>
            <consortium name="AG Swart"/>
            <person name="Singh M."/>
            <person name="Singh A."/>
            <person name="Seah K."/>
            <person name="Emmerich C."/>
        </authorList>
    </citation>
    <scope>NUCLEOTIDE SEQUENCE</scope>
    <source>
        <strain evidence="2">DP1</strain>
    </source>
</reference>
<dbReference type="Proteomes" id="UP001295684">
    <property type="component" value="Unassembled WGS sequence"/>
</dbReference>
<feature type="region of interest" description="Disordered" evidence="1">
    <location>
        <begin position="456"/>
        <end position="494"/>
    </location>
</feature>
<dbReference type="EMBL" id="CAMPGE010004466">
    <property type="protein sequence ID" value="CAI2363317.1"/>
    <property type="molecule type" value="Genomic_DNA"/>
</dbReference>
<evidence type="ECO:0000313" key="2">
    <source>
        <dbReference type="EMBL" id="CAI2363317.1"/>
    </source>
</evidence>
<accession>A0AAD1X946</accession>
<feature type="compositionally biased region" description="Low complexity" evidence="1">
    <location>
        <begin position="485"/>
        <end position="494"/>
    </location>
</feature>
<organism evidence="2 3">
    <name type="scientific">Euplotes crassus</name>
    <dbReference type="NCBI Taxonomy" id="5936"/>
    <lineage>
        <taxon>Eukaryota</taxon>
        <taxon>Sar</taxon>
        <taxon>Alveolata</taxon>
        <taxon>Ciliophora</taxon>
        <taxon>Intramacronucleata</taxon>
        <taxon>Spirotrichea</taxon>
        <taxon>Hypotrichia</taxon>
        <taxon>Euplotida</taxon>
        <taxon>Euplotidae</taxon>
        <taxon>Moneuplotes</taxon>
    </lineage>
</organism>
<gene>
    <name evidence="2" type="ORF">ECRASSUSDP1_LOCUS4647</name>
</gene>
<sequence length="529" mass="61306">MEFISKCDLLKNTEGFEGMTLEAYKSLQQKPKGEDLFELVTPDSDTESESALEGSMCSKCDTSGLNNKHTYDTTYLKKTKSYFNVESHENGADNSFSDKSFNNFMKATSADADTEPNSCAKMMRRDSDKLEMIDGCDNCKCNITKTSPKKGSTFSPVVINGYHPEERPLEQKNEEFGIHSCVEIHTCNSRTPQEIKTEGSSAKKPLRLNCDDYSNFHELSSIYENTEEELCTPDREFKINLKTLHDYKKIRKERESQQFYTCKNKFHKKSSFIQRMNVDICERNIRDYEIRRMSKSRPTSQKERKISKKRANSISKRLMKGRECSLERRIRNSQSFKELNHPVQLKPSKDKISKNIFKSKRKSVLKDYVVPQKTTKVKKMKIKKRNLPKQKDFISINKMQSSQKPQQKQQKLKEKKLLHKKMFLKQLKLQALKLEHEIKTESLELKSCTPETSIMTQKAQKGRKYSRFEHSPKPQRRSRLKHRNSIVSSKSNTSSFVTTATKVGKSSTISDLQSISSHRYSQGLFSIPN</sequence>
<proteinExistence type="predicted"/>
<evidence type="ECO:0000256" key="1">
    <source>
        <dbReference type="SAM" id="MobiDB-lite"/>
    </source>
</evidence>
<dbReference type="AlphaFoldDB" id="A0AAD1X946"/>
<name>A0AAD1X946_EUPCR</name>
<evidence type="ECO:0000313" key="3">
    <source>
        <dbReference type="Proteomes" id="UP001295684"/>
    </source>
</evidence>
<protein>
    <submittedName>
        <fullName evidence="2">Uncharacterized protein</fullName>
    </submittedName>
</protein>
<feature type="compositionally biased region" description="Basic residues" evidence="1">
    <location>
        <begin position="473"/>
        <end position="484"/>
    </location>
</feature>
<comment type="caution">
    <text evidence="2">The sequence shown here is derived from an EMBL/GenBank/DDBJ whole genome shotgun (WGS) entry which is preliminary data.</text>
</comment>
<keyword evidence="3" id="KW-1185">Reference proteome</keyword>